<accession>A0ABV3D3I2</accession>
<evidence type="ECO:0008006" key="4">
    <source>
        <dbReference type="Google" id="ProtNLM"/>
    </source>
</evidence>
<dbReference type="EMBL" id="JBEZAM010000055">
    <property type="protein sequence ID" value="MEU7297042.1"/>
    <property type="molecule type" value="Genomic_DNA"/>
</dbReference>
<evidence type="ECO:0000256" key="1">
    <source>
        <dbReference type="SAM" id="MobiDB-lite"/>
    </source>
</evidence>
<name>A0ABV3D3I2_STREX</name>
<sequence>MPHHRRRVQEAIAAAVRDGTALTVSAVARAAGVDRTFLYRRRDLLDNLHTVGSRSAGLQPGSAPASRDSLEADLANTNARAARMAARVQQLEGHLSRQLGERAWREAGFGGPTDTAELQATINLLEQRTIEPSRNLEERQTELGAARAANRELTRAPNQRG</sequence>
<feature type="compositionally biased region" description="Basic and acidic residues" evidence="1">
    <location>
        <begin position="130"/>
        <end position="141"/>
    </location>
</feature>
<feature type="region of interest" description="Disordered" evidence="1">
    <location>
        <begin position="130"/>
        <end position="161"/>
    </location>
</feature>
<organism evidence="2 3">
    <name type="scientific">Streptomyces exfoliatus</name>
    <name type="common">Streptomyces hydrogenans</name>
    <dbReference type="NCBI Taxonomy" id="1905"/>
    <lineage>
        <taxon>Bacteria</taxon>
        <taxon>Bacillati</taxon>
        <taxon>Actinomycetota</taxon>
        <taxon>Actinomycetes</taxon>
        <taxon>Kitasatosporales</taxon>
        <taxon>Streptomycetaceae</taxon>
        <taxon>Streptomyces</taxon>
    </lineage>
</organism>
<evidence type="ECO:0000313" key="2">
    <source>
        <dbReference type="EMBL" id="MEU7297042.1"/>
    </source>
</evidence>
<dbReference type="RefSeq" id="WP_359213925.1">
    <property type="nucleotide sequence ID" value="NZ_JBEZAM010000055.1"/>
</dbReference>
<evidence type="ECO:0000313" key="3">
    <source>
        <dbReference type="Proteomes" id="UP001551210"/>
    </source>
</evidence>
<comment type="caution">
    <text evidence="2">The sequence shown here is derived from an EMBL/GenBank/DDBJ whole genome shotgun (WGS) entry which is preliminary data.</text>
</comment>
<proteinExistence type="predicted"/>
<dbReference type="Proteomes" id="UP001551210">
    <property type="component" value="Unassembled WGS sequence"/>
</dbReference>
<protein>
    <recommendedName>
        <fullName evidence="4">Transposase</fullName>
    </recommendedName>
</protein>
<keyword evidence="3" id="KW-1185">Reference proteome</keyword>
<gene>
    <name evidence="2" type="ORF">AB0A76_28210</name>
</gene>
<reference evidence="2 3" key="1">
    <citation type="submission" date="2024-06" db="EMBL/GenBank/DDBJ databases">
        <title>The Natural Products Discovery Center: Release of the First 8490 Sequenced Strains for Exploring Actinobacteria Biosynthetic Diversity.</title>
        <authorList>
            <person name="Kalkreuter E."/>
            <person name="Kautsar S.A."/>
            <person name="Yang D."/>
            <person name="Bader C.D."/>
            <person name="Teijaro C.N."/>
            <person name="Fluegel L."/>
            <person name="Davis C.M."/>
            <person name="Simpson J.R."/>
            <person name="Lauterbach L."/>
            <person name="Steele A.D."/>
            <person name="Gui C."/>
            <person name="Meng S."/>
            <person name="Li G."/>
            <person name="Viehrig K."/>
            <person name="Ye F."/>
            <person name="Su P."/>
            <person name="Kiefer A.F."/>
            <person name="Nichols A."/>
            <person name="Cepeda A.J."/>
            <person name="Yan W."/>
            <person name="Fan B."/>
            <person name="Jiang Y."/>
            <person name="Adhikari A."/>
            <person name="Zheng C.-J."/>
            <person name="Schuster L."/>
            <person name="Cowan T.M."/>
            <person name="Smanski M.J."/>
            <person name="Chevrette M.G."/>
            <person name="De Carvalho L.P.S."/>
            <person name="Shen B."/>
        </authorList>
    </citation>
    <scope>NUCLEOTIDE SEQUENCE [LARGE SCALE GENOMIC DNA]</scope>
    <source>
        <strain evidence="2 3">NPDC045705</strain>
    </source>
</reference>